<dbReference type="GO" id="GO:1904659">
    <property type="term" value="P:D-glucose transmembrane transport"/>
    <property type="evidence" value="ECO:0007669"/>
    <property type="project" value="InterPro"/>
</dbReference>
<dbReference type="GO" id="GO:0005886">
    <property type="term" value="C:plasma membrane"/>
    <property type="evidence" value="ECO:0007669"/>
    <property type="project" value="UniProtKB-SubCell"/>
</dbReference>
<keyword evidence="9 11" id="KW-1133">Transmembrane helix</keyword>
<gene>
    <name evidence="13" type="ORF">ENW50_11285</name>
</gene>
<feature type="transmembrane region" description="Helical" evidence="11">
    <location>
        <begin position="319"/>
        <end position="337"/>
    </location>
</feature>
<dbReference type="Pfam" id="PF07690">
    <property type="entry name" value="MFS_1"/>
    <property type="match status" value="1"/>
</dbReference>
<reference evidence="13" key="1">
    <citation type="journal article" date="2020" name="mSystems">
        <title>Genome- and Community-Level Interaction Insights into Carbon Utilization and Element Cycling Functions of Hydrothermarchaeota in Hydrothermal Sediment.</title>
        <authorList>
            <person name="Zhou Z."/>
            <person name="Liu Y."/>
            <person name="Xu W."/>
            <person name="Pan J."/>
            <person name="Luo Z.H."/>
            <person name="Li M."/>
        </authorList>
    </citation>
    <scope>NUCLEOTIDE SEQUENCE [LARGE SCALE GENOMIC DNA]</scope>
    <source>
        <strain evidence="13">SpSt-855</strain>
    </source>
</reference>
<keyword evidence="8 11" id="KW-0812">Transmembrane</keyword>
<feature type="transmembrane region" description="Helical" evidence="11">
    <location>
        <begin position="60"/>
        <end position="78"/>
    </location>
</feature>
<dbReference type="AlphaFoldDB" id="A0A7V5CUM6"/>
<evidence type="ECO:0000256" key="7">
    <source>
        <dbReference type="ARBA" id="ARBA00022597"/>
    </source>
</evidence>
<comment type="subcellular location">
    <subcellularLocation>
        <location evidence="2">Cell inner membrane</location>
        <topology evidence="2">Multi-pass membrane protein</topology>
    </subcellularLocation>
</comment>
<feature type="transmembrane region" description="Helical" evidence="11">
    <location>
        <begin position="115"/>
        <end position="141"/>
    </location>
</feature>
<evidence type="ECO:0000259" key="12">
    <source>
        <dbReference type="PROSITE" id="PS50850"/>
    </source>
</evidence>
<comment type="function">
    <text evidence="1">Intake of glucose and galactose.</text>
</comment>
<evidence type="ECO:0000256" key="2">
    <source>
        <dbReference type="ARBA" id="ARBA00004429"/>
    </source>
</evidence>
<feature type="transmembrane region" description="Helical" evidence="11">
    <location>
        <begin position="153"/>
        <end position="174"/>
    </location>
</feature>
<evidence type="ECO:0000256" key="11">
    <source>
        <dbReference type="SAM" id="Phobius"/>
    </source>
</evidence>
<dbReference type="PROSITE" id="PS50850">
    <property type="entry name" value="MFS"/>
    <property type="match status" value="1"/>
</dbReference>
<dbReference type="GO" id="GO:0005354">
    <property type="term" value="F:galactose transmembrane transporter activity"/>
    <property type="evidence" value="ECO:0007669"/>
    <property type="project" value="InterPro"/>
</dbReference>
<name>A0A7V5CUM6_9BACT</name>
<keyword evidence="6" id="KW-0997">Cell inner membrane</keyword>
<sequence length="431" mass="45527">MAFSGSTSTVNYRSSSGGSNAAALSIVTTLFFIWGFITSLNDILIPHLRSIFSLNYAEAMLVQFAFFSAYAVFGLPAGSLVERIGYKRSMVAGLLAMCLGAILFVPAAAVPSFPLFLVALIVLAAGITTLQVAANPYVAILGPPHTASSRLNLTQAFNSLGTVLAPLFGAWLILGDAPKVIKNLTALTPAALHRYHVAQAATVKIPYVGIALVLLLLGLLIAFYKFPRLDITRDFRPVHPGHADSIWNYRHLVLGAIGIFVYVGAEVSIGSFLTNYFNQPSIGGFSIEAAAKLVPYYWGGAMIGRFIGAGALQRLKTGPVVGICAIVAAVLVISSMLSFGLVAVWTILLVGLFNSVLFPSIFTLAIAELGPLTGKASGLLCVAIVGGAIIPEIQGVLADHIGIHHAFILPVLCYAFIAYYGFRGSRIVIPG</sequence>
<keyword evidence="10 11" id="KW-0472">Membrane</keyword>
<feature type="transmembrane region" description="Helical" evidence="11">
    <location>
        <begin position="90"/>
        <end position="109"/>
    </location>
</feature>
<keyword evidence="5" id="KW-1003">Cell membrane</keyword>
<dbReference type="PANTHER" id="PTHR43702:SF3">
    <property type="entry name" value="PROTEIN TSGA"/>
    <property type="match status" value="1"/>
</dbReference>
<feature type="transmembrane region" description="Helical" evidence="11">
    <location>
        <begin position="343"/>
        <end position="367"/>
    </location>
</feature>
<feature type="domain" description="Major facilitator superfamily (MFS) profile" evidence="12">
    <location>
        <begin position="23"/>
        <end position="431"/>
    </location>
</feature>
<feature type="transmembrane region" description="Helical" evidence="11">
    <location>
        <begin position="252"/>
        <end position="273"/>
    </location>
</feature>
<feature type="transmembrane region" description="Helical" evidence="11">
    <location>
        <begin position="205"/>
        <end position="226"/>
    </location>
</feature>
<dbReference type="SUPFAM" id="SSF103473">
    <property type="entry name" value="MFS general substrate transporter"/>
    <property type="match status" value="1"/>
</dbReference>
<evidence type="ECO:0000256" key="10">
    <source>
        <dbReference type="ARBA" id="ARBA00023136"/>
    </source>
</evidence>
<organism evidence="13">
    <name type="scientific">Acidobacterium capsulatum</name>
    <dbReference type="NCBI Taxonomy" id="33075"/>
    <lineage>
        <taxon>Bacteria</taxon>
        <taxon>Pseudomonadati</taxon>
        <taxon>Acidobacteriota</taxon>
        <taxon>Terriglobia</taxon>
        <taxon>Terriglobales</taxon>
        <taxon>Acidobacteriaceae</taxon>
        <taxon>Acidobacterium</taxon>
    </lineage>
</organism>
<evidence type="ECO:0000256" key="8">
    <source>
        <dbReference type="ARBA" id="ARBA00022692"/>
    </source>
</evidence>
<dbReference type="InterPro" id="IPR011701">
    <property type="entry name" value="MFS"/>
</dbReference>
<evidence type="ECO:0000256" key="4">
    <source>
        <dbReference type="ARBA" id="ARBA00022448"/>
    </source>
</evidence>
<proteinExistence type="inferred from homology"/>
<evidence type="ECO:0000256" key="3">
    <source>
        <dbReference type="ARBA" id="ARBA00009120"/>
    </source>
</evidence>
<dbReference type="PANTHER" id="PTHR43702">
    <property type="entry name" value="L-FUCOSE-PROTON SYMPORTER"/>
    <property type="match status" value="1"/>
</dbReference>
<feature type="transmembrane region" description="Helical" evidence="11">
    <location>
        <begin position="293"/>
        <end position="312"/>
    </location>
</feature>
<keyword evidence="4" id="KW-0813">Transport</keyword>
<feature type="transmembrane region" description="Helical" evidence="11">
    <location>
        <begin position="21"/>
        <end position="40"/>
    </location>
</feature>
<dbReference type="InterPro" id="IPR036259">
    <property type="entry name" value="MFS_trans_sf"/>
</dbReference>
<comment type="similarity">
    <text evidence="3">Belongs to the major facilitator superfamily. FHS transporter (TC 2.A.1.7) family.</text>
</comment>
<dbReference type="InterPro" id="IPR005964">
    <property type="entry name" value="Glc/Gal_transptr_bac"/>
</dbReference>
<dbReference type="EMBL" id="DTKL01000071">
    <property type="protein sequence ID" value="HGY95250.1"/>
    <property type="molecule type" value="Genomic_DNA"/>
</dbReference>
<accession>A0A7V5CUM6</accession>
<protein>
    <submittedName>
        <fullName evidence="13">Sugar MFS transporter</fullName>
    </submittedName>
</protein>
<evidence type="ECO:0000256" key="9">
    <source>
        <dbReference type="ARBA" id="ARBA00022989"/>
    </source>
</evidence>
<evidence type="ECO:0000313" key="13">
    <source>
        <dbReference type="EMBL" id="HGY95250.1"/>
    </source>
</evidence>
<feature type="transmembrane region" description="Helical" evidence="11">
    <location>
        <begin position="379"/>
        <end position="397"/>
    </location>
</feature>
<keyword evidence="7" id="KW-0762">Sugar transport</keyword>
<evidence type="ECO:0000256" key="1">
    <source>
        <dbReference type="ARBA" id="ARBA00003321"/>
    </source>
</evidence>
<dbReference type="Gene3D" id="1.20.1250.20">
    <property type="entry name" value="MFS general substrate transporter like domains"/>
    <property type="match status" value="2"/>
</dbReference>
<feature type="transmembrane region" description="Helical" evidence="11">
    <location>
        <begin position="403"/>
        <end position="422"/>
    </location>
</feature>
<dbReference type="InterPro" id="IPR050375">
    <property type="entry name" value="MFS_TsgA-like"/>
</dbReference>
<dbReference type="NCBIfam" id="TIGR01272">
    <property type="entry name" value="gluP"/>
    <property type="match status" value="1"/>
</dbReference>
<dbReference type="GO" id="GO:0055056">
    <property type="term" value="F:D-glucose transmembrane transporter activity"/>
    <property type="evidence" value="ECO:0007669"/>
    <property type="project" value="InterPro"/>
</dbReference>
<comment type="caution">
    <text evidence="13">The sequence shown here is derived from an EMBL/GenBank/DDBJ whole genome shotgun (WGS) entry which is preliminary data.</text>
</comment>
<evidence type="ECO:0000256" key="6">
    <source>
        <dbReference type="ARBA" id="ARBA00022519"/>
    </source>
</evidence>
<evidence type="ECO:0000256" key="5">
    <source>
        <dbReference type="ARBA" id="ARBA00022475"/>
    </source>
</evidence>
<dbReference type="CDD" id="cd17394">
    <property type="entry name" value="MFS_FucP_like"/>
    <property type="match status" value="1"/>
</dbReference>
<dbReference type="InterPro" id="IPR020846">
    <property type="entry name" value="MFS_dom"/>
</dbReference>